<dbReference type="PROSITE" id="PS00893">
    <property type="entry name" value="NUDIX_BOX"/>
    <property type="match status" value="1"/>
</dbReference>
<keyword evidence="5" id="KW-0378">Hydrolase</keyword>
<dbReference type="Proteomes" id="UP001303046">
    <property type="component" value="Unassembled WGS sequence"/>
</dbReference>
<evidence type="ECO:0000256" key="7">
    <source>
        <dbReference type="ARBA" id="ARBA00023211"/>
    </source>
</evidence>
<evidence type="ECO:0000256" key="4">
    <source>
        <dbReference type="ARBA" id="ARBA00022723"/>
    </source>
</evidence>
<gene>
    <name evidence="9" type="primary">Necator_chrII.g4917</name>
    <name evidence="9" type="ORF">RB195_017125</name>
</gene>
<dbReference type="Gene3D" id="3.90.79.10">
    <property type="entry name" value="Nucleoside Triphosphate Pyrophosphohydrolase"/>
    <property type="match status" value="1"/>
</dbReference>
<evidence type="ECO:0000256" key="1">
    <source>
        <dbReference type="ARBA" id="ARBA00001936"/>
    </source>
</evidence>
<reference evidence="9 10" key="1">
    <citation type="submission" date="2023-08" db="EMBL/GenBank/DDBJ databases">
        <title>A Necator americanus chromosomal reference genome.</title>
        <authorList>
            <person name="Ilik V."/>
            <person name="Petrzelkova K.J."/>
            <person name="Pardy F."/>
            <person name="Fuh T."/>
            <person name="Niatou-Singa F.S."/>
            <person name="Gouil Q."/>
            <person name="Baker L."/>
            <person name="Ritchie M.E."/>
            <person name="Jex A.R."/>
            <person name="Gazzola D."/>
            <person name="Li H."/>
            <person name="Toshio Fujiwara R."/>
            <person name="Zhan B."/>
            <person name="Aroian R.V."/>
            <person name="Pafco B."/>
            <person name="Schwarz E.M."/>
        </authorList>
    </citation>
    <scope>NUCLEOTIDE SEQUENCE [LARGE SCALE GENOMIC DNA]</scope>
    <source>
        <strain evidence="9 10">Aroian</strain>
        <tissue evidence="9">Whole animal</tissue>
    </source>
</reference>
<dbReference type="SUPFAM" id="SSF55811">
    <property type="entry name" value="Nudix"/>
    <property type="match status" value="1"/>
</dbReference>
<evidence type="ECO:0000256" key="6">
    <source>
        <dbReference type="ARBA" id="ARBA00022842"/>
    </source>
</evidence>
<comment type="caution">
    <text evidence="9">The sequence shown here is derived from an EMBL/GenBank/DDBJ whole genome shotgun (WGS) entry which is preliminary data.</text>
</comment>
<dbReference type="Pfam" id="PF00293">
    <property type="entry name" value="NUDIX"/>
    <property type="match status" value="1"/>
</dbReference>
<protein>
    <recommendedName>
        <fullName evidence="8">Nudix hydrolase domain-containing protein</fullName>
    </recommendedName>
</protein>
<comment type="similarity">
    <text evidence="3">Belongs to the Nudix hydrolase family. PCD1 subfamily.</text>
</comment>
<keyword evidence="6" id="KW-0460">Magnesium</keyword>
<dbReference type="InterPro" id="IPR015797">
    <property type="entry name" value="NUDIX_hydrolase-like_dom_sf"/>
</dbReference>
<dbReference type="PROSITE" id="PS01293">
    <property type="entry name" value="NUDIX_COA"/>
    <property type="match status" value="1"/>
</dbReference>
<dbReference type="PROSITE" id="PS51462">
    <property type="entry name" value="NUDIX"/>
    <property type="match status" value="1"/>
</dbReference>
<comment type="cofactor">
    <cofactor evidence="1">
        <name>Mn(2+)</name>
        <dbReference type="ChEBI" id="CHEBI:29035"/>
    </cofactor>
</comment>
<comment type="cofactor">
    <cofactor evidence="2">
        <name>Mg(2+)</name>
        <dbReference type="ChEBI" id="CHEBI:18420"/>
    </cofactor>
</comment>
<dbReference type="InterPro" id="IPR020084">
    <property type="entry name" value="NUDIX_hydrolase_CS"/>
</dbReference>
<evidence type="ECO:0000256" key="5">
    <source>
        <dbReference type="ARBA" id="ARBA00022801"/>
    </source>
</evidence>
<dbReference type="PANTHER" id="PTHR12992:SF11">
    <property type="entry name" value="MITOCHONDRIAL COENZYME A DIPHOSPHATASE NUDT8"/>
    <property type="match status" value="1"/>
</dbReference>
<evidence type="ECO:0000259" key="8">
    <source>
        <dbReference type="PROSITE" id="PS51462"/>
    </source>
</evidence>
<dbReference type="InterPro" id="IPR045121">
    <property type="entry name" value="CoAse"/>
</dbReference>
<name>A0ABR1C3Q4_NECAM</name>
<evidence type="ECO:0000313" key="10">
    <source>
        <dbReference type="Proteomes" id="UP001303046"/>
    </source>
</evidence>
<dbReference type="EMBL" id="JAVFWL010000002">
    <property type="protein sequence ID" value="KAK6733172.1"/>
    <property type="molecule type" value="Genomic_DNA"/>
</dbReference>
<feature type="domain" description="Nudix hydrolase" evidence="8">
    <location>
        <begin position="81"/>
        <end position="217"/>
    </location>
</feature>
<accession>A0ABR1C3Q4</accession>
<dbReference type="PANTHER" id="PTHR12992">
    <property type="entry name" value="NUDIX HYDROLASE"/>
    <property type="match status" value="1"/>
</dbReference>
<evidence type="ECO:0000256" key="2">
    <source>
        <dbReference type="ARBA" id="ARBA00001946"/>
    </source>
</evidence>
<dbReference type="InterPro" id="IPR000059">
    <property type="entry name" value="NUDIX_hydrolase_NudL_CS"/>
</dbReference>
<keyword evidence="10" id="KW-1185">Reference proteome</keyword>
<sequence>MYYPGCGATVVAGLTARHVCCDRQYSQFVEISVVVSKPRLTSPKRMRSSLNTIGNVTKEHFLKKVTEKNSIPWHPRLAAAESKMSVLVPLLEVNSRASVLFTKRSIHLKSHRGEVCFPGGKMEKEETAEEAALRETQEEIGVDPKSVAVWGRLKPVLTRTLTDTVVPVVGCMEQQALNPKLVNKKEVQTLFSVPLEELCHTARYTHFSSKIADYTIPVYFSKEFTVHSHNEGEFLPAEFRIWGLSAIMLHQLLTIMEPKKYKETLKLPFY</sequence>
<keyword evidence="7" id="KW-0464">Manganese</keyword>
<organism evidence="9 10">
    <name type="scientific">Necator americanus</name>
    <name type="common">Human hookworm</name>
    <dbReference type="NCBI Taxonomy" id="51031"/>
    <lineage>
        <taxon>Eukaryota</taxon>
        <taxon>Metazoa</taxon>
        <taxon>Ecdysozoa</taxon>
        <taxon>Nematoda</taxon>
        <taxon>Chromadorea</taxon>
        <taxon>Rhabditida</taxon>
        <taxon>Rhabditina</taxon>
        <taxon>Rhabditomorpha</taxon>
        <taxon>Strongyloidea</taxon>
        <taxon>Ancylostomatidae</taxon>
        <taxon>Bunostominae</taxon>
        <taxon>Necator</taxon>
    </lineage>
</organism>
<keyword evidence="4" id="KW-0479">Metal-binding</keyword>
<dbReference type="InterPro" id="IPR000086">
    <property type="entry name" value="NUDIX_hydrolase_dom"/>
</dbReference>
<dbReference type="CDD" id="cd03426">
    <property type="entry name" value="NUDIX_CoAse_Nudt7"/>
    <property type="match status" value="1"/>
</dbReference>
<evidence type="ECO:0000313" key="9">
    <source>
        <dbReference type="EMBL" id="KAK6733172.1"/>
    </source>
</evidence>
<proteinExistence type="inferred from homology"/>
<evidence type="ECO:0000256" key="3">
    <source>
        <dbReference type="ARBA" id="ARBA00006506"/>
    </source>
</evidence>